<dbReference type="Proteomes" id="UP000306229">
    <property type="component" value="Chromosome"/>
</dbReference>
<proteinExistence type="predicted"/>
<dbReference type="EMBL" id="CP040749">
    <property type="protein sequence ID" value="QCX40014.1"/>
    <property type="molecule type" value="Genomic_DNA"/>
</dbReference>
<dbReference type="KEGG" id="fbe:FF125_16775"/>
<keyword evidence="3" id="KW-1185">Reference proteome</keyword>
<keyword evidence="1" id="KW-0812">Transmembrane</keyword>
<accession>A0A5B7TXJ0</accession>
<dbReference type="AlphaFoldDB" id="A0A5B7TXJ0"/>
<keyword evidence="1" id="KW-1133">Transmembrane helix</keyword>
<feature type="transmembrane region" description="Helical" evidence="1">
    <location>
        <begin position="59"/>
        <end position="77"/>
    </location>
</feature>
<name>A0A5B7TXJ0_9FLAO</name>
<gene>
    <name evidence="2" type="ORF">FF125_16775</name>
</gene>
<evidence type="ECO:0000313" key="3">
    <source>
        <dbReference type="Proteomes" id="UP000306229"/>
    </source>
</evidence>
<evidence type="ECO:0000256" key="1">
    <source>
        <dbReference type="SAM" id="Phobius"/>
    </source>
</evidence>
<keyword evidence="1" id="KW-0472">Membrane</keyword>
<dbReference type="OrthoDB" id="1360310at2"/>
<reference evidence="2 3" key="1">
    <citation type="submission" date="2019-05" db="EMBL/GenBank/DDBJ databases">
        <title>Algicella ahnfeltiae gen. nov., sp. nov., a novel marine bacterium of the family Flavobacteriaceae isolated from a red alga.</title>
        <authorList>
            <person name="Nedashkovskaya O.I."/>
            <person name="Kukhlevskiy A.D."/>
            <person name="Kim S.-G."/>
            <person name="Zhukova N.V."/>
            <person name="Mikhailov V.V."/>
        </authorList>
    </citation>
    <scope>NUCLEOTIDE SEQUENCE [LARGE SCALE GENOMIC DNA]</scope>
    <source>
        <strain evidence="2 3">10Alg115</strain>
    </source>
</reference>
<organism evidence="2 3">
    <name type="scientific">Aureibaculum algae</name>
    <dbReference type="NCBI Taxonomy" id="2584122"/>
    <lineage>
        <taxon>Bacteria</taxon>
        <taxon>Pseudomonadati</taxon>
        <taxon>Bacteroidota</taxon>
        <taxon>Flavobacteriia</taxon>
        <taxon>Flavobacteriales</taxon>
        <taxon>Flavobacteriaceae</taxon>
        <taxon>Aureibaculum</taxon>
    </lineage>
</organism>
<sequence length="167" mass="19335">MKKFNLHKINKEELTKLHKNDLGMDIPKDYFKTSKSKIMEKVTISEKEKPRVFYLRPSFGYLMAASIIILIALSIVFKYNIKTKNNLNPADVENLANANDEDILINSLFVSDDDMSNFLDTYLVNNVVENVEVMEKEFDNIFLNSIIESDALIDIYIDDNFVENIIL</sequence>
<evidence type="ECO:0000313" key="2">
    <source>
        <dbReference type="EMBL" id="QCX40014.1"/>
    </source>
</evidence>
<protein>
    <submittedName>
        <fullName evidence="2">Uncharacterized protein</fullName>
    </submittedName>
</protein>
<dbReference type="RefSeq" id="WP_138950868.1">
    <property type="nucleotide sequence ID" value="NZ_CP040749.1"/>
</dbReference>